<dbReference type="InterPro" id="IPR036873">
    <property type="entry name" value="Rhodanese-like_dom_sf"/>
</dbReference>
<comment type="caution">
    <text evidence="3">The sequence shown here is derived from an EMBL/GenBank/DDBJ whole genome shotgun (WGS) entry which is preliminary data.</text>
</comment>
<sequence length="454" mass="48742">MDVVVIETPQLGDRSYLVHDGNVALVIDPQRDIDRVEAAAREAGVRITHVAETHLHNDYVTGGLVLAEKHGAAYLVNAEDHLAFTRVPVTDGQVIRVGQLVVRVVATPGHTHTHLSYVVRDDTHDDGAEAVFSGGSLLYGSVGRTDLVSSDDTATLAHDQYSSVRRLVDSADPDAALYPTHGFGSFCSIGPASHQESSTIGEQAKSNHALTDPDEDHFVSELLANITAYPAYYAHMSPLNAAGVGPAALAVPDSVNTEELTRRLDAGEWVVDLRHRVAFADGHLKGSVSFEYGKGDNFTSYLGWVIPWNQPLTLLGPRGEVEKAIRDLARIGIDSPDAAVGHQPGEWSPESTPASYPYGEWTALLKGRAPGDVVLDVRRPEEFGASHIKGALNIPVYELPGKITELPETKIWVHCATGYRASVAASLLDRAGRDVVLINARFKDAAGAGIETVP</sequence>
<keyword evidence="4" id="KW-1185">Reference proteome</keyword>
<evidence type="ECO:0000313" key="4">
    <source>
        <dbReference type="Proteomes" id="UP000317715"/>
    </source>
</evidence>
<keyword evidence="3" id="KW-0378">Hydrolase</keyword>
<reference evidence="3 4" key="1">
    <citation type="submission" date="2019-06" db="EMBL/GenBank/DDBJ databases">
        <title>Whole genome shotgun sequence of Paenarthrobacter aurescens NBRC 12136.</title>
        <authorList>
            <person name="Hosoyama A."/>
            <person name="Uohara A."/>
            <person name="Ohji S."/>
            <person name="Ichikawa N."/>
        </authorList>
    </citation>
    <scope>NUCLEOTIDE SEQUENCE [LARGE SCALE GENOMIC DNA]</scope>
    <source>
        <strain evidence="3 4">NBRC 12136</strain>
    </source>
</reference>
<dbReference type="PANTHER" id="PTHR43084:SF1">
    <property type="entry name" value="PERSULFIDE DIOXYGENASE ETHE1, MITOCHONDRIAL"/>
    <property type="match status" value="1"/>
</dbReference>
<keyword evidence="1" id="KW-0479">Metal-binding</keyword>
<dbReference type="Pfam" id="PF00581">
    <property type="entry name" value="Rhodanese"/>
    <property type="match status" value="1"/>
</dbReference>
<evidence type="ECO:0000259" key="2">
    <source>
        <dbReference type="PROSITE" id="PS50206"/>
    </source>
</evidence>
<dbReference type="InterPro" id="IPR044528">
    <property type="entry name" value="POD-like_MBL-fold"/>
</dbReference>
<dbReference type="Gene3D" id="3.60.15.10">
    <property type="entry name" value="Ribonuclease Z/Hydroxyacylglutathione hydrolase-like"/>
    <property type="match status" value="1"/>
</dbReference>
<dbReference type="InterPro" id="IPR001279">
    <property type="entry name" value="Metallo-B-lactamas"/>
</dbReference>
<dbReference type="RefSeq" id="WP_141281828.1">
    <property type="nucleotide sequence ID" value="NZ_BAAAWK010000001.1"/>
</dbReference>
<dbReference type="GO" id="GO:0016787">
    <property type="term" value="F:hydrolase activity"/>
    <property type="evidence" value="ECO:0007669"/>
    <property type="project" value="UniProtKB-KW"/>
</dbReference>
<dbReference type="InterPro" id="IPR001763">
    <property type="entry name" value="Rhodanese-like_dom"/>
</dbReference>
<dbReference type="SUPFAM" id="SSF56281">
    <property type="entry name" value="Metallo-hydrolase/oxidoreductase"/>
    <property type="match status" value="1"/>
</dbReference>
<organism evidence="3 4">
    <name type="scientific">Paenarthrobacter aurescens</name>
    <name type="common">Arthrobacter aurescens</name>
    <dbReference type="NCBI Taxonomy" id="43663"/>
    <lineage>
        <taxon>Bacteria</taxon>
        <taxon>Bacillati</taxon>
        <taxon>Actinomycetota</taxon>
        <taxon>Actinomycetes</taxon>
        <taxon>Micrococcales</taxon>
        <taxon>Micrococcaceae</taxon>
        <taxon>Paenarthrobacter</taxon>
    </lineage>
</organism>
<dbReference type="SMART" id="SM00450">
    <property type="entry name" value="RHOD"/>
    <property type="match status" value="1"/>
</dbReference>
<evidence type="ECO:0000313" key="3">
    <source>
        <dbReference type="EMBL" id="GEB18039.1"/>
    </source>
</evidence>
<dbReference type="Gene3D" id="3.40.250.10">
    <property type="entry name" value="Rhodanese-like domain"/>
    <property type="match status" value="2"/>
</dbReference>
<dbReference type="SUPFAM" id="SSF52821">
    <property type="entry name" value="Rhodanese/Cell cycle control phosphatase"/>
    <property type="match status" value="2"/>
</dbReference>
<dbReference type="CDD" id="cd07724">
    <property type="entry name" value="POD-like_MBL-fold"/>
    <property type="match status" value="1"/>
</dbReference>
<dbReference type="AlphaFoldDB" id="A0A4Y3NH49"/>
<feature type="domain" description="Rhodanese" evidence="2">
    <location>
        <begin position="368"/>
        <end position="451"/>
    </location>
</feature>
<dbReference type="GeneID" id="97301919"/>
<dbReference type="SMART" id="SM00849">
    <property type="entry name" value="Lactamase_B"/>
    <property type="match status" value="1"/>
</dbReference>
<dbReference type="CDD" id="cd00158">
    <property type="entry name" value="RHOD"/>
    <property type="match status" value="1"/>
</dbReference>
<dbReference type="OrthoDB" id="3196337at2"/>
<dbReference type="Proteomes" id="UP000317715">
    <property type="component" value="Unassembled WGS sequence"/>
</dbReference>
<dbReference type="Pfam" id="PF00753">
    <property type="entry name" value="Lactamase_B"/>
    <property type="match status" value="1"/>
</dbReference>
<dbReference type="GO" id="GO:0006749">
    <property type="term" value="P:glutathione metabolic process"/>
    <property type="evidence" value="ECO:0007669"/>
    <property type="project" value="InterPro"/>
</dbReference>
<dbReference type="GO" id="GO:0046872">
    <property type="term" value="F:metal ion binding"/>
    <property type="evidence" value="ECO:0007669"/>
    <property type="project" value="UniProtKB-KW"/>
</dbReference>
<evidence type="ECO:0000256" key="1">
    <source>
        <dbReference type="ARBA" id="ARBA00022723"/>
    </source>
</evidence>
<dbReference type="InterPro" id="IPR036866">
    <property type="entry name" value="RibonucZ/Hydroxyglut_hydro"/>
</dbReference>
<accession>A0A4Y3NH49</accession>
<dbReference type="EMBL" id="BJMD01000003">
    <property type="protein sequence ID" value="GEB18039.1"/>
    <property type="molecule type" value="Genomic_DNA"/>
</dbReference>
<proteinExistence type="predicted"/>
<dbReference type="InterPro" id="IPR051682">
    <property type="entry name" value="Mito_Persulfide_Diox"/>
</dbReference>
<dbReference type="PROSITE" id="PS50206">
    <property type="entry name" value="RHODANESE_3"/>
    <property type="match status" value="1"/>
</dbReference>
<protein>
    <submittedName>
        <fullName evidence="3">MBL fold metallo-hydrolase</fullName>
    </submittedName>
</protein>
<dbReference type="PANTHER" id="PTHR43084">
    <property type="entry name" value="PERSULFIDE DIOXYGENASE ETHE1"/>
    <property type="match status" value="1"/>
</dbReference>
<dbReference type="GO" id="GO:0070813">
    <property type="term" value="P:hydrogen sulfide metabolic process"/>
    <property type="evidence" value="ECO:0007669"/>
    <property type="project" value="TreeGrafter"/>
</dbReference>
<dbReference type="GO" id="GO:0050313">
    <property type="term" value="F:sulfur dioxygenase activity"/>
    <property type="evidence" value="ECO:0007669"/>
    <property type="project" value="InterPro"/>
</dbReference>
<name>A0A4Y3NH49_PAEAU</name>
<gene>
    <name evidence="3" type="ORF">AAU01_07940</name>
</gene>